<sequence>MTSQTRAMSLVARTALILAGLLPAIAGAAPPPAPSHQDPRWLFEHGIPLERVEDPPVAPFVSPLGTTGATRAASTIPFGRFTIIQVNVNGVGADIVGDAANEPSLVVNPSNHSRMVIGWRQFDTIASNFRQAGFGYTTNAGATWTTGKIQPGVFRSDPVLDTDGSGIFYNSLGNSGGLHEDIFRSNDGGATWGPAVPAFGGDKQWMAVDRGIGHLYQAWSIAGNAYGTLTFDKSVDDGNNFQSPTEIPDQPIWGTLDVGLDHTLYVAGWGTAAGSFTGEFRVARSTNVAFQPSDPASFTSTTGDLGGFLRTGPPNGGGLLGQAGIAVDRSSTPRFGWVYVLSSVQTPTDPLDVNFIRSMDNGQTWTAPVRVNDDPAGDHAFQWFGTMSVSPSGRIDAVWNDTRGSADSTVSAVYYSYSTNGGANWSPNEQVTPTWNSTVGYPNQSKIGDYYDMTSDDAGADLAFAATFNGGEDIYYVRIPNAAVPTGVGDHVALRPRRLESFPNPFREATTIRFDAPRESARVRLEVFDLSGRRVATLVDGFRMGSGLTATWDGRREDGSEAPPSVYLCRLQAGGVTETRRLLRVR</sequence>
<feature type="chain" id="PRO_5021906791" description="T9SS type A sorting domain-containing protein" evidence="1">
    <location>
        <begin position="29"/>
        <end position="586"/>
    </location>
</feature>
<evidence type="ECO:0008006" key="4">
    <source>
        <dbReference type="Google" id="ProtNLM"/>
    </source>
</evidence>
<accession>A0A538TZF5</accession>
<organism evidence="2 3">
    <name type="scientific">Eiseniibacteriota bacterium</name>
    <dbReference type="NCBI Taxonomy" id="2212470"/>
    <lineage>
        <taxon>Bacteria</taxon>
        <taxon>Candidatus Eiseniibacteriota</taxon>
    </lineage>
</organism>
<evidence type="ECO:0000313" key="3">
    <source>
        <dbReference type="Proteomes" id="UP000319771"/>
    </source>
</evidence>
<dbReference type="Gene3D" id="2.130.10.10">
    <property type="entry name" value="YVTN repeat-like/Quinoprotein amine dehydrogenase"/>
    <property type="match status" value="1"/>
</dbReference>
<reference evidence="2 3" key="1">
    <citation type="journal article" date="2019" name="Nat. Microbiol.">
        <title>Mediterranean grassland soil C-N compound turnover is dependent on rainfall and depth, and is mediated by genomically divergent microorganisms.</title>
        <authorList>
            <person name="Diamond S."/>
            <person name="Andeer P.F."/>
            <person name="Li Z."/>
            <person name="Crits-Christoph A."/>
            <person name="Burstein D."/>
            <person name="Anantharaman K."/>
            <person name="Lane K.R."/>
            <person name="Thomas B.C."/>
            <person name="Pan C."/>
            <person name="Northen T.R."/>
            <person name="Banfield J.F."/>
        </authorList>
    </citation>
    <scope>NUCLEOTIDE SEQUENCE [LARGE SCALE GENOMIC DNA]</scope>
    <source>
        <strain evidence="2">WS_11</strain>
    </source>
</reference>
<comment type="caution">
    <text evidence="2">The sequence shown here is derived from an EMBL/GenBank/DDBJ whole genome shotgun (WGS) entry which is preliminary data.</text>
</comment>
<gene>
    <name evidence="2" type="ORF">E6K81_15830</name>
</gene>
<feature type="signal peptide" evidence="1">
    <location>
        <begin position="1"/>
        <end position="28"/>
    </location>
</feature>
<dbReference type="Gene3D" id="2.120.10.10">
    <property type="match status" value="1"/>
</dbReference>
<dbReference type="SUPFAM" id="SSF50939">
    <property type="entry name" value="Sialidases"/>
    <property type="match status" value="2"/>
</dbReference>
<protein>
    <recommendedName>
        <fullName evidence="4">T9SS type A sorting domain-containing protein</fullName>
    </recommendedName>
</protein>
<name>A0A538TZF5_UNCEI</name>
<dbReference type="Gene3D" id="2.60.40.4070">
    <property type="match status" value="1"/>
</dbReference>
<keyword evidence="1" id="KW-0732">Signal</keyword>
<dbReference type="EMBL" id="VBPB01000350">
    <property type="protein sequence ID" value="TMQ69030.1"/>
    <property type="molecule type" value="Genomic_DNA"/>
</dbReference>
<dbReference type="AlphaFoldDB" id="A0A538TZF5"/>
<dbReference type="InterPro" id="IPR015943">
    <property type="entry name" value="WD40/YVTN_repeat-like_dom_sf"/>
</dbReference>
<proteinExistence type="predicted"/>
<dbReference type="Proteomes" id="UP000319771">
    <property type="component" value="Unassembled WGS sequence"/>
</dbReference>
<dbReference type="InterPro" id="IPR036278">
    <property type="entry name" value="Sialidase_sf"/>
</dbReference>
<evidence type="ECO:0000256" key="1">
    <source>
        <dbReference type="SAM" id="SignalP"/>
    </source>
</evidence>
<dbReference type="CDD" id="cd15482">
    <property type="entry name" value="Sialidase_non-viral"/>
    <property type="match status" value="1"/>
</dbReference>
<evidence type="ECO:0000313" key="2">
    <source>
        <dbReference type="EMBL" id="TMQ69030.1"/>
    </source>
</evidence>